<keyword evidence="4" id="KW-0564">Palmitate</keyword>
<dbReference type="STRING" id="40754.THII_3717"/>
<evidence type="ECO:0000313" key="8">
    <source>
        <dbReference type="EMBL" id="BAP58014.1"/>
    </source>
</evidence>
<evidence type="ECO:0000256" key="5">
    <source>
        <dbReference type="ARBA" id="ARBA00023237"/>
    </source>
</evidence>
<keyword evidence="3" id="KW-0472">Membrane</keyword>
<feature type="region of interest" description="Disordered" evidence="7">
    <location>
        <begin position="23"/>
        <end position="49"/>
    </location>
</feature>
<proteinExistence type="predicted"/>
<evidence type="ECO:0008006" key="10">
    <source>
        <dbReference type="Google" id="ProtNLM"/>
    </source>
</evidence>
<keyword evidence="9" id="KW-1185">Reference proteome</keyword>
<name>A0A090AKD2_9GAMM</name>
<dbReference type="KEGG" id="tig:THII_3717"/>
<evidence type="ECO:0000313" key="9">
    <source>
        <dbReference type="Proteomes" id="UP000031623"/>
    </source>
</evidence>
<evidence type="ECO:0000256" key="7">
    <source>
        <dbReference type="SAM" id="MobiDB-lite"/>
    </source>
</evidence>
<evidence type="ECO:0000256" key="1">
    <source>
        <dbReference type="ARBA" id="ARBA00004459"/>
    </source>
</evidence>
<dbReference type="HOGENOM" id="CLU_3141740_0_0_6"/>
<protein>
    <recommendedName>
        <fullName evidence="10">Lipoprotein</fullName>
    </recommendedName>
</protein>
<keyword evidence="2" id="KW-0732">Signal</keyword>
<evidence type="ECO:0000256" key="4">
    <source>
        <dbReference type="ARBA" id="ARBA00023139"/>
    </source>
</evidence>
<gene>
    <name evidence="8" type="ORF">THII_3717</name>
</gene>
<keyword evidence="6" id="KW-0449">Lipoprotein</keyword>
<dbReference type="EMBL" id="AP014633">
    <property type="protein sequence ID" value="BAP58014.1"/>
    <property type="molecule type" value="Genomic_DNA"/>
</dbReference>
<reference evidence="8 9" key="1">
    <citation type="journal article" date="2014" name="ISME J.">
        <title>Ecophysiology of Thioploca ingrica as revealed by the complete genome sequence supplemented with proteomic evidence.</title>
        <authorList>
            <person name="Kojima H."/>
            <person name="Ogura Y."/>
            <person name="Yamamoto N."/>
            <person name="Togashi T."/>
            <person name="Mori H."/>
            <person name="Watanabe T."/>
            <person name="Nemoto F."/>
            <person name="Kurokawa K."/>
            <person name="Hayashi T."/>
            <person name="Fukui M."/>
        </authorList>
    </citation>
    <scope>NUCLEOTIDE SEQUENCE [LARGE SCALE GENOMIC DNA]</scope>
</reference>
<evidence type="ECO:0000256" key="3">
    <source>
        <dbReference type="ARBA" id="ARBA00023136"/>
    </source>
</evidence>
<dbReference type="PROSITE" id="PS51257">
    <property type="entry name" value="PROKAR_LIPOPROTEIN"/>
    <property type="match status" value="1"/>
</dbReference>
<comment type="subcellular location">
    <subcellularLocation>
        <location evidence="1">Cell outer membrane</location>
        <topology evidence="1">Lipid-anchor</topology>
    </subcellularLocation>
</comment>
<dbReference type="AlphaFoldDB" id="A0A090AKD2"/>
<organism evidence="8 9">
    <name type="scientific">Thioploca ingrica</name>
    <dbReference type="NCBI Taxonomy" id="40754"/>
    <lineage>
        <taxon>Bacteria</taxon>
        <taxon>Pseudomonadati</taxon>
        <taxon>Pseudomonadota</taxon>
        <taxon>Gammaproteobacteria</taxon>
        <taxon>Thiotrichales</taxon>
        <taxon>Thiotrichaceae</taxon>
        <taxon>Thioploca</taxon>
    </lineage>
</organism>
<dbReference type="InterPro" id="IPR032831">
    <property type="entry name" value="LptM_cons"/>
</dbReference>
<dbReference type="Proteomes" id="UP000031623">
    <property type="component" value="Chromosome"/>
</dbReference>
<dbReference type="NCBIfam" id="NF047847">
    <property type="entry name" value="SS_mature_LptM"/>
    <property type="match status" value="1"/>
</dbReference>
<evidence type="ECO:0000256" key="6">
    <source>
        <dbReference type="ARBA" id="ARBA00023288"/>
    </source>
</evidence>
<evidence type="ECO:0000256" key="2">
    <source>
        <dbReference type="ARBA" id="ARBA00022729"/>
    </source>
</evidence>
<keyword evidence="5" id="KW-0998">Cell outer membrane</keyword>
<sequence length="49" mass="5446">MKYYFLLILVGLGFIISSCGQKGDLVRPQPPSEQSTPSQEMTDKEKTPS</sequence>
<accession>A0A090AKD2</accession>